<evidence type="ECO:0000313" key="2">
    <source>
        <dbReference type="EMBL" id="GAA1930160.1"/>
    </source>
</evidence>
<sequence length="188" mass="20462">MSPDPRPPLPGWDEDARPRTTAYDEVDAAARARGDHLRAIHDMYRDGLAQVADVVDAVAVGAQDLGAAREAVQRLGLRAAAEQAGSFCGQLCRAVDAHHRIEDAVLYPALRGADPGLGPVLDRLDEEHVVVHAVLVRLDETLVEVARRPELVTVLAEEVAHLRRLLESHFRYEEEQICAPLGAHGIAV</sequence>
<keyword evidence="3" id="KW-1185">Reference proteome</keyword>
<feature type="domain" description="Hemerythrin-like" evidence="1">
    <location>
        <begin position="35"/>
        <end position="177"/>
    </location>
</feature>
<dbReference type="EMBL" id="BAAAMY010000014">
    <property type="protein sequence ID" value="GAA1930160.1"/>
    <property type="molecule type" value="Genomic_DNA"/>
</dbReference>
<comment type="caution">
    <text evidence="2">The sequence shown here is derived from an EMBL/GenBank/DDBJ whole genome shotgun (WGS) entry which is preliminary data.</text>
</comment>
<dbReference type="Pfam" id="PF01814">
    <property type="entry name" value="Hemerythrin"/>
    <property type="match status" value="1"/>
</dbReference>
<reference evidence="2 3" key="1">
    <citation type="journal article" date="2019" name="Int. J. Syst. Evol. Microbiol.">
        <title>The Global Catalogue of Microorganisms (GCM) 10K type strain sequencing project: providing services to taxonomists for standard genome sequencing and annotation.</title>
        <authorList>
            <consortium name="The Broad Institute Genomics Platform"/>
            <consortium name="The Broad Institute Genome Sequencing Center for Infectious Disease"/>
            <person name="Wu L."/>
            <person name="Ma J."/>
        </authorList>
    </citation>
    <scope>NUCLEOTIDE SEQUENCE [LARGE SCALE GENOMIC DNA]</scope>
    <source>
        <strain evidence="2 3">JCM 14046</strain>
    </source>
</reference>
<protein>
    <recommendedName>
        <fullName evidence="1">Hemerythrin-like domain-containing protein</fullName>
    </recommendedName>
</protein>
<proteinExistence type="predicted"/>
<dbReference type="Proteomes" id="UP001501612">
    <property type="component" value="Unassembled WGS sequence"/>
</dbReference>
<gene>
    <name evidence="2" type="ORF">GCM10009737_35140</name>
</gene>
<evidence type="ECO:0000259" key="1">
    <source>
        <dbReference type="Pfam" id="PF01814"/>
    </source>
</evidence>
<accession>A0ABN2PS96</accession>
<dbReference type="RefSeq" id="WP_344009070.1">
    <property type="nucleotide sequence ID" value="NZ_BAAAMY010000014.1"/>
</dbReference>
<name>A0ABN2PS96_9ACTN</name>
<evidence type="ECO:0000313" key="3">
    <source>
        <dbReference type="Proteomes" id="UP001501612"/>
    </source>
</evidence>
<dbReference type="Gene3D" id="1.20.120.520">
    <property type="entry name" value="nmb1532 protein domain like"/>
    <property type="match status" value="1"/>
</dbReference>
<dbReference type="InterPro" id="IPR012312">
    <property type="entry name" value="Hemerythrin-like"/>
</dbReference>
<organism evidence="2 3">
    <name type="scientific">Nocardioides lentus</name>
    <dbReference type="NCBI Taxonomy" id="338077"/>
    <lineage>
        <taxon>Bacteria</taxon>
        <taxon>Bacillati</taxon>
        <taxon>Actinomycetota</taxon>
        <taxon>Actinomycetes</taxon>
        <taxon>Propionibacteriales</taxon>
        <taxon>Nocardioidaceae</taxon>
        <taxon>Nocardioides</taxon>
    </lineage>
</organism>